<evidence type="ECO:0000256" key="2">
    <source>
        <dbReference type="ARBA" id="ARBA00022670"/>
    </source>
</evidence>
<evidence type="ECO:0000256" key="7">
    <source>
        <dbReference type="RuleBase" id="RU003435"/>
    </source>
</evidence>
<evidence type="ECO:0000313" key="10">
    <source>
        <dbReference type="Proteomes" id="UP000719267"/>
    </source>
</evidence>
<keyword evidence="6 7" id="KW-0482">Metalloprotease</keyword>
<protein>
    <submittedName>
        <fullName evidence="9">M3 family metallopeptidase</fullName>
    </submittedName>
</protein>
<keyword evidence="2 7" id="KW-0645">Protease</keyword>
<evidence type="ECO:0000256" key="4">
    <source>
        <dbReference type="ARBA" id="ARBA00022801"/>
    </source>
</evidence>
<keyword evidence="4 7" id="KW-0378">Hydrolase</keyword>
<evidence type="ECO:0000256" key="3">
    <source>
        <dbReference type="ARBA" id="ARBA00022723"/>
    </source>
</evidence>
<dbReference type="InterPro" id="IPR045090">
    <property type="entry name" value="Pept_M3A_M3B"/>
</dbReference>
<dbReference type="Proteomes" id="UP000719267">
    <property type="component" value="Unassembled WGS sequence"/>
</dbReference>
<dbReference type="InterPro" id="IPR001567">
    <property type="entry name" value="Pept_M3A_M3B_dom"/>
</dbReference>
<reference evidence="9 10" key="1">
    <citation type="submission" date="2021-07" db="EMBL/GenBank/DDBJ databases">
        <title>Mesonia aestuariivivens sp. nov., isolated from a tidal flat.</title>
        <authorList>
            <person name="Kim Y.-O."/>
            <person name="Yoon J.-H."/>
        </authorList>
    </citation>
    <scope>NUCLEOTIDE SEQUENCE [LARGE SCALE GENOMIC DNA]</scope>
    <source>
        <strain evidence="9 10">JHPTF-M18</strain>
    </source>
</reference>
<evidence type="ECO:0000256" key="6">
    <source>
        <dbReference type="ARBA" id="ARBA00023049"/>
    </source>
</evidence>
<name>A0ABS6W316_9FLAO</name>
<evidence type="ECO:0000259" key="8">
    <source>
        <dbReference type="Pfam" id="PF01432"/>
    </source>
</evidence>
<keyword evidence="3 7" id="KW-0479">Metal-binding</keyword>
<feature type="domain" description="Peptidase M3A/M3B catalytic" evidence="8">
    <location>
        <begin position="224"/>
        <end position="672"/>
    </location>
</feature>
<comment type="caution">
    <text evidence="9">The sequence shown here is derived from an EMBL/GenBank/DDBJ whole genome shotgun (WGS) entry which is preliminary data.</text>
</comment>
<proteinExistence type="inferred from homology"/>
<keyword evidence="10" id="KW-1185">Reference proteome</keyword>
<dbReference type="RefSeq" id="WP_219040521.1">
    <property type="nucleotide sequence ID" value="NZ_JAHWDF010000010.1"/>
</dbReference>
<evidence type="ECO:0000256" key="5">
    <source>
        <dbReference type="ARBA" id="ARBA00022833"/>
    </source>
</evidence>
<accession>A0ABS6W316</accession>
<dbReference type="InterPro" id="IPR034005">
    <property type="entry name" value="M3A_DCP"/>
</dbReference>
<dbReference type="EMBL" id="JAHWDF010000010">
    <property type="protein sequence ID" value="MBW2962243.1"/>
    <property type="molecule type" value="Genomic_DNA"/>
</dbReference>
<evidence type="ECO:0000256" key="1">
    <source>
        <dbReference type="ARBA" id="ARBA00006040"/>
    </source>
</evidence>
<comment type="cofactor">
    <cofactor evidence="7">
        <name>Zn(2+)</name>
        <dbReference type="ChEBI" id="CHEBI:29105"/>
    </cofactor>
    <text evidence="7">Binds 1 zinc ion.</text>
</comment>
<gene>
    <name evidence="9" type="ORF">KW502_10570</name>
</gene>
<dbReference type="CDD" id="cd06456">
    <property type="entry name" value="M3A_DCP"/>
    <property type="match status" value="1"/>
</dbReference>
<keyword evidence="5 7" id="KW-0862">Zinc</keyword>
<dbReference type="PANTHER" id="PTHR43660:SF1">
    <property type="entry name" value="DIPEPTIDYL CARBOXYPEPTIDASE"/>
    <property type="match status" value="1"/>
</dbReference>
<dbReference type="PANTHER" id="PTHR43660">
    <property type="entry name" value="DIPEPTIDYL CARBOXYPEPTIDASE"/>
    <property type="match status" value="1"/>
</dbReference>
<comment type="similarity">
    <text evidence="1 7">Belongs to the peptidase M3 family.</text>
</comment>
<evidence type="ECO:0000313" key="9">
    <source>
        <dbReference type="EMBL" id="MBW2962243.1"/>
    </source>
</evidence>
<dbReference type="Pfam" id="PF01432">
    <property type="entry name" value="Peptidase_M3"/>
    <property type="match status" value="1"/>
</dbReference>
<sequence length="675" mass="78136">MSQENPLLEPFNAAPFSKIKNEHFKPAFQEAIQKAKAEIDAITANEEAPTFENTLEALEFAGETLSRVSSIFFNLNSAETNEEIQKIAQEVSPWLSEFSNDLTLNEELFKRVKTVYEQKESLDLTVEQKTLLDKHYKSFTRNGANLPEDKKEQLREIDKELSKLSLSFGENVLAETNRYELHITDENELKGLPESELETANQLAKVKGKEGYIFTLQYPSYIPFMKYAENRELRKKLSIAFGAKGFQNDKYDNQENVLKIAKLRHQRANLLGFKTHAHFILEERMAKSPEKVNEFLNEMLEKAKPAAQQEFDELEQFAKELDGIDHLEKWDSAYYAEKLKQKRFQLDDEQLKPYFKLDNVIHGVFTVAKKLYDIHFKEVFDIDKYHEEVKTYEVYDGDHNFLALFYADFHPREGKRNGAWMTMYKDQKVKDGKNERPHVSNVCNFTRPTSKKPSLLTFNEVTTLFHEFGHALHGMLANSTYPSLSGASVYWDFVELPSQMLENWCYEPEALELFARHYETDEVIPMEMIEKIKKSANFHEGMQTVRQLSFGMLDMAWHAVDPSTIHDVKANELKAFEATKLYPDVAENCMSTSFSHIFQGGYSAGYYSYKWAEVLDADAFAYFQEEGIFNKSVADKFKNNILSKGGTEDPMVLYKRFRGKEPNPEALLKRAGLIN</sequence>
<organism evidence="9 10">
    <name type="scientific">Mesonia aestuariivivens</name>
    <dbReference type="NCBI Taxonomy" id="2796128"/>
    <lineage>
        <taxon>Bacteria</taxon>
        <taxon>Pseudomonadati</taxon>
        <taxon>Bacteroidota</taxon>
        <taxon>Flavobacteriia</taxon>
        <taxon>Flavobacteriales</taxon>
        <taxon>Flavobacteriaceae</taxon>
        <taxon>Mesonia</taxon>
    </lineage>
</organism>